<name>A0A7T3FY89_9EURY</name>
<organism evidence="3 4">
    <name type="scientific">Halosimplex litoreum</name>
    <dbReference type="NCBI Taxonomy" id="1198301"/>
    <lineage>
        <taxon>Archaea</taxon>
        <taxon>Methanobacteriati</taxon>
        <taxon>Methanobacteriota</taxon>
        <taxon>Stenosarchaea group</taxon>
        <taxon>Halobacteria</taxon>
        <taxon>Halobacteriales</taxon>
        <taxon>Haloarculaceae</taxon>
        <taxon>Halosimplex</taxon>
    </lineage>
</organism>
<keyword evidence="4" id="KW-1185">Reference proteome</keyword>
<reference evidence="3 4" key="1">
    <citation type="submission" date="2020-12" db="EMBL/GenBank/DDBJ databases">
        <title>Halosimplex halophilum sp. nov. and Halosimplex salinum sp. nov., two new members of the genus Halosimplex.</title>
        <authorList>
            <person name="Cui H.L."/>
        </authorList>
    </citation>
    <scope>NUCLEOTIDE SEQUENCE [LARGE SCALE GENOMIC DNA]</scope>
    <source>
        <strain evidence="3 4">YGH94</strain>
    </source>
</reference>
<keyword evidence="1" id="KW-1133">Transmembrane helix</keyword>
<dbReference type="AlphaFoldDB" id="A0A7T3FY89"/>
<dbReference type="EMBL" id="CP065856">
    <property type="protein sequence ID" value="QPV62792.1"/>
    <property type="molecule type" value="Genomic_DNA"/>
</dbReference>
<feature type="domain" description="Bacterial Ig-like" evidence="2">
    <location>
        <begin position="66"/>
        <end position="148"/>
    </location>
</feature>
<evidence type="ECO:0000313" key="3">
    <source>
        <dbReference type="EMBL" id="QPV62792.1"/>
    </source>
</evidence>
<protein>
    <recommendedName>
        <fullName evidence="2">Bacterial Ig-like domain-containing protein</fullName>
    </recommendedName>
</protein>
<evidence type="ECO:0000313" key="4">
    <source>
        <dbReference type="Proteomes" id="UP000595001"/>
    </source>
</evidence>
<keyword evidence="1" id="KW-0812">Transmembrane</keyword>
<sequence length="164" mass="17472">MNRRHLLGVAASGIGAAGLYWAGFGRQSDDGPRALSEAHGGNRVADSHGRLELASATEDVEFGEPARFEIGNTGPSTVGVGCQVPWTIQRRESGGWSDVLWTDSNAFAQRATELSPGGTTSETVTMSRAALDDHGIVELSLNPGRYRFVLLGVDPFLATDFRLV</sequence>
<dbReference type="KEGG" id="hlt:I7X12_19030"/>
<gene>
    <name evidence="3" type="ORF">I7X12_19030</name>
</gene>
<dbReference type="Pfam" id="PF20251">
    <property type="entry name" value="Big_14"/>
    <property type="match status" value="1"/>
</dbReference>
<feature type="transmembrane region" description="Helical" evidence="1">
    <location>
        <begin position="6"/>
        <end position="24"/>
    </location>
</feature>
<evidence type="ECO:0000259" key="2">
    <source>
        <dbReference type="Pfam" id="PF20251"/>
    </source>
</evidence>
<proteinExistence type="predicted"/>
<dbReference type="InterPro" id="IPR046878">
    <property type="entry name" value="Big_14"/>
</dbReference>
<dbReference type="Proteomes" id="UP000595001">
    <property type="component" value="Chromosome"/>
</dbReference>
<keyword evidence="1" id="KW-0472">Membrane</keyword>
<accession>A0A7T3FY89</accession>
<dbReference type="RefSeq" id="WP_198061590.1">
    <property type="nucleotide sequence ID" value="NZ_CP065856.1"/>
</dbReference>
<dbReference type="GeneID" id="60590633"/>
<dbReference type="OrthoDB" id="239984at2157"/>
<evidence type="ECO:0000256" key="1">
    <source>
        <dbReference type="SAM" id="Phobius"/>
    </source>
</evidence>